<dbReference type="SUPFAM" id="SSF50978">
    <property type="entry name" value="WD40 repeat-like"/>
    <property type="match status" value="1"/>
</dbReference>
<evidence type="ECO:0000313" key="2">
    <source>
        <dbReference type="EMBL" id="KAL3695658.1"/>
    </source>
</evidence>
<comment type="caution">
    <text evidence="2">The sequence shown here is derived from an EMBL/GenBank/DDBJ whole genome shotgun (WGS) entry which is preliminary data.</text>
</comment>
<dbReference type="EMBL" id="JBJQOH010000002">
    <property type="protein sequence ID" value="KAL3695658.1"/>
    <property type="molecule type" value="Genomic_DNA"/>
</dbReference>
<organism evidence="2 3">
    <name type="scientific">Riccia sorocarpa</name>
    <dbReference type="NCBI Taxonomy" id="122646"/>
    <lineage>
        <taxon>Eukaryota</taxon>
        <taxon>Viridiplantae</taxon>
        <taxon>Streptophyta</taxon>
        <taxon>Embryophyta</taxon>
        <taxon>Marchantiophyta</taxon>
        <taxon>Marchantiopsida</taxon>
        <taxon>Marchantiidae</taxon>
        <taxon>Marchantiales</taxon>
        <taxon>Ricciaceae</taxon>
        <taxon>Riccia</taxon>
    </lineage>
</organism>
<sequence>MDAFASTSPDEIPFSIESALDSDAEEEEEFKHEYIWTMELKMPDTPESAPEANCLILEPAHQIHMDDVNEATCSGFSSDNNWCAVGTRNGPIQIYNMSDGRKAFTLDVLKGGLKRWPCTALCIRPSNPGDSSYNVLLSCGMFCILRGNITFQYL</sequence>
<dbReference type="InterPro" id="IPR036322">
    <property type="entry name" value="WD40_repeat_dom_sf"/>
</dbReference>
<reference evidence="2 3" key="1">
    <citation type="submission" date="2024-09" db="EMBL/GenBank/DDBJ databases">
        <title>Chromosome-scale assembly of Riccia sorocarpa.</title>
        <authorList>
            <person name="Paukszto L."/>
        </authorList>
    </citation>
    <scope>NUCLEOTIDE SEQUENCE [LARGE SCALE GENOMIC DNA]</scope>
    <source>
        <strain evidence="2">LP-2024</strain>
        <tissue evidence="2">Aerial parts of the thallus</tissue>
    </source>
</reference>
<evidence type="ECO:0000256" key="1">
    <source>
        <dbReference type="SAM" id="MobiDB-lite"/>
    </source>
</evidence>
<dbReference type="PANTHER" id="PTHR47822:SF2">
    <property type="entry name" value="F-BOX AND WD-40 DOMAIN PROTEIN 7"/>
    <property type="match status" value="1"/>
</dbReference>
<name>A0ABD3HVY1_9MARC</name>
<dbReference type="InterPro" id="IPR015943">
    <property type="entry name" value="WD40/YVTN_repeat-like_dom_sf"/>
</dbReference>
<dbReference type="AlphaFoldDB" id="A0ABD3HVY1"/>
<evidence type="ECO:0000313" key="3">
    <source>
        <dbReference type="Proteomes" id="UP001633002"/>
    </source>
</evidence>
<accession>A0ABD3HVY1</accession>
<dbReference type="PANTHER" id="PTHR47822">
    <property type="entry name" value="CARBOHYDRATE BINDING DOMAIN CONTAINING PROTEIN"/>
    <property type="match status" value="1"/>
</dbReference>
<protein>
    <submittedName>
        <fullName evidence="2">Uncharacterized protein</fullName>
    </submittedName>
</protein>
<gene>
    <name evidence="2" type="ORF">R1sor_009734</name>
</gene>
<dbReference type="Gene3D" id="2.130.10.10">
    <property type="entry name" value="YVTN repeat-like/Quinoprotein amine dehydrogenase"/>
    <property type="match status" value="1"/>
</dbReference>
<feature type="region of interest" description="Disordered" evidence="1">
    <location>
        <begin position="1"/>
        <end position="25"/>
    </location>
</feature>
<dbReference type="Proteomes" id="UP001633002">
    <property type="component" value="Unassembled WGS sequence"/>
</dbReference>
<proteinExistence type="predicted"/>
<keyword evidence="3" id="KW-1185">Reference proteome</keyword>